<name>W3XHE8_PESFW</name>
<keyword evidence="5" id="KW-1185">Reference proteome</keyword>
<protein>
    <recommendedName>
        <fullName evidence="3">AAA+ ATPase domain-containing protein</fullName>
    </recommendedName>
</protein>
<dbReference type="PANTHER" id="PTHR46411">
    <property type="entry name" value="FAMILY ATPASE, PUTATIVE-RELATED"/>
    <property type="match status" value="1"/>
</dbReference>
<dbReference type="Gene3D" id="3.40.50.300">
    <property type="entry name" value="P-loop containing nucleotide triphosphate hydrolases"/>
    <property type="match status" value="1"/>
</dbReference>
<evidence type="ECO:0000256" key="1">
    <source>
        <dbReference type="SAM" id="Coils"/>
    </source>
</evidence>
<dbReference type="Proteomes" id="UP000030651">
    <property type="component" value="Unassembled WGS sequence"/>
</dbReference>
<dbReference type="InterPro" id="IPR027417">
    <property type="entry name" value="P-loop_NTPase"/>
</dbReference>
<evidence type="ECO:0000256" key="2">
    <source>
        <dbReference type="SAM" id="MobiDB-lite"/>
    </source>
</evidence>
<dbReference type="eggNOG" id="KOG0742">
    <property type="taxonomic scope" value="Eukaryota"/>
</dbReference>
<dbReference type="InterPro" id="IPR003959">
    <property type="entry name" value="ATPase_AAA_core"/>
</dbReference>
<sequence>MELSRLEDIDGFDAISNFSPSFVEGLSEAITSDNRDEEILDLLDIQIEVEFDYLYDYYIEGYFSDGILEAPDLLDEAIFLEEYHSRLKEVYDEVKAQINLGLLFLERNPGNGLEWKLDQTFGEYQEQEKVHKLFEQFKESSARIAAPSTRSGVVLEDNDSKTSATETRNTDKDIIAVSAGGQRNPIPSDSGIGTRVRGGGSTTEIDSLDCNYHERDGQREKRVKFRRIWNHSTISRDETSANAFKLLYAILSPHIVSQGDQRHDHDRFSSVTGTEVLLEYQQSHTTQTGVSNPQLGEIPRQGTLSDRQDWNTLNAQKVRLQQTRQKLLSNTFQQTSTLNDKITGASVPVINMARKDQESEAPTGQGDQNGNQVIDHDARGIDLDDSEAGHQNLKHRIASLERENKRLRTSQAVTPRCQVLYFVNNRASGPQPPGKAPPSTAYTDKPTWSVGPNGEIVLTAHFPIPDVSGFLRQSPDIAFVVCYYYSHTSQDNEVQNAARAKRMLPQPKPTSEMLRLHSLDMIEAVESFLALQPKFSNEFPSLNIRGPLHAPYLFWYHYRSATALDVLSPTHKNTMQLLTEWIEEHYAEKFDHVDDQLKRGVISEDTMPFLVKPGNVLVWKEQHEINAAVAKSWAYRKSPMTVVQERIGKEQDWTGDGSAFEKRKTTWTVDSWKFNYDGRFYRKELPVNIDLSTYQPQDELQIKELKIHPLEYAESHFKDALENRGTLFWKCRHQHLVSYESLPREDQRNEQNNGERFMVDFETYRQLHSSSSTFKMSYPSIDDDKCQRMNPETMASDEPPSAPDIYVFPNTIPGYNLRSKKWVDLNVDMIRNVTWNKKSFDHLVVDDETKELVQALVKHQIASQKSTDIIDRKGNGLIILLHGGPGTGKTFTAESVAEMAEKPLFRITCGDIGTEPEKVENYLDSVLHLGKIWDCIVLIDEAEVFLEQRNLNNLERNALVSVFLRVLEYYEGILILTSNRVGTFDEAFKSRILLSLHYENLTEGQRTKIWKNFFKRLKEMGEENDRNESSLSLSSLTEPGSRKRKFQDETQDGTEGVDFDDVECYITELAKHELNGRQIRNVITTARQLAVSRNELMRYKHLEHVIKVSSKFDKYLKTVREGFSDDQVARDEGIR</sequence>
<dbReference type="EMBL" id="KI912110">
    <property type="protein sequence ID" value="ETS84852.1"/>
    <property type="molecule type" value="Genomic_DNA"/>
</dbReference>
<keyword evidence="1" id="KW-0175">Coiled coil</keyword>
<dbReference type="GeneID" id="19267890"/>
<dbReference type="GO" id="GO:0016887">
    <property type="term" value="F:ATP hydrolysis activity"/>
    <property type="evidence" value="ECO:0007669"/>
    <property type="project" value="InterPro"/>
</dbReference>
<dbReference type="InterPro" id="IPR056599">
    <property type="entry name" value="AAA_lid_fung"/>
</dbReference>
<dbReference type="SUPFAM" id="SSF52540">
    <property type="entry name" value="P-loop containing nucleoside triphosphate hydrolases"/>
    <property type="match status" value="1"/>
</dbReference>
<dbReference type="Pfam" id="PF22942">
    <property type="entry name" value="DUF7025"/>
    <property type="match status" value="1"/>
</dbReference>
<dbReference type="AlphaFoldDB" id="W3XHE8"/>
<accession>W3XHE8</accession>
<feature type="region of interest" description="Disordered" evidence="2">
    <location>
        <begin position="1025"/>
        <end position="1054"/>
    </location>
</feature>
<dbReference type="Pfam" id="PF23232">
    <property type="entry name" value="AAA_lid_13"/>
    <property type="match status" value="1"/>
</dbReference>
<feature type="domain" description="AAA+ ATPase" evidence="3">
    <location>
        <begin position="875"/>
        <end position="1002"/>
    </location>
</feature>
<feature type="coiled-coil region" evidence="1">
    <location>
        <begin position="383"/>
        <end position="410"/>
    </location>
</feature>
<evidence type="ECO:0000313" key="4">
    <source>
        <dbReference type="EMBL" id="ETS84852.1"/>
    </source>
</evidence>
<organism evidence="4 5">
    <name type="scientific">Pestalotiopsis fici (strain W106-1 / CGMCC3.15140)</name>
    <dbReference type="NCBI Taxonomy" id="1229662"/>
    <lineage>
        <taxon>Eukaryota</taxon>
        <taxon>Fungi</taxon>
        <taxon>Dikarya</taxon>
        <taxon>Ascomycota</taxon>
        <taxon>Pezizomycotina</taxon>
        <taxon>Sordariomycetes</taxon>
        <taxon>Xylariomycetidae</taxon>
        <taxon>Amphisphaeriales</taxon>
        <taxon>Sporocadaceae</taxon>
        <taxon>Pestalotiopsis</taxon>
    </lineage>
</organism>
<feature type="region of interest" description="Disordered" evidence="2">
    <location>
        <begin position="148"/>
        <end position="201"/>
    </location>
</feature>
<dbReference type="InterPro" id="IPR003593">
    <property type="entry name" value="AAA+_ATPase"/>
</dbReference>
<proteinExistence type="predicted"/>
<dbReference type="InterPro" id="IPR054289">
    <property type="entry name" value="DUF7025"/>
</dbReference>
<evidence type="ECO:0000259" key="3">
    <source>
        <dbReference type="SMART" id="SM00382"/>
    </source>
</evidence>
<dbReference type="KEGG" id="pfy:PFICI_02877"/>
<evidence type="ECO:0000313" key="5">
    <source>
        <dbReference type="Proteomes" id="UP000030651"/>
    </source>
</evidence>
<dbReference type="PANTHER" id="PTHR46411:SF2">
    <property type="entry name" value="AAA+ ATPASE DOMAIN-CONTAINING PROTEIN"/>
    <property type="match status" value="1"/>
</dbReference>
<dbReference type="GO" id="GO:0005524">
    <property type="term" value="F:ATP binding"/>
    <property type="evidence" value="ECO:0007669"/>
    <property type="project" value="InterPro"/>
</dbReference>
<gene>
    <name evidence="4" type="ORF">PFICI_02877</name>
</gene>
<dbReference type="HOGENOM" id="CLU_004471_4_7_1"/>
<reference evidence="5" key="1">
    <citation type="journal article" date="2015" name="BMC Genomics">
        <title>Genomic and transcriptomic analysis of the endophytic fungus Pestalotiopsis fici reveals its lifestyle and high potential for synthesis of natural products.</title>
        <authorList>
            <person name="Wang X."/>
            <person name="Zhang X."/>
            <person name="Liu L."/>
            <person name="Xiang M."/>
            <person name="Wang W."/>
            <person name="Sun X."/>
            <person name="Che Y."/>
            <person name="Guo L."/>
            <person name="Liu G."/>
            <person name="Guo L."/>
            <person name="Wang C."/>
            <person name="Yin W.B."/>
            <person name="Stadler M."/>
            <person name="Zhang X."/>
            <person name="Liu X."/>
        </authorList>
    </citation>
    <scope>NUCLEOTIDE SEQUENCE [LARGE SCALE GENOMIC DNA]</scope>
    <source>
        <strain evidence="5">W106-1 / CGMCC3.15140</strain>
    </source>
</reference>
<dbReference type="RefSeq" id="XP_007829649.1">
    <property type="nucleotide sequence ID" value="XM_007831458.1"/>
</dbReference>
<dbReference type="InParanoid" id="W3XHE8"/>
<dbReference type="Pfam" id="PF00004">
    <property type="entry name" value="AAA"/>
    <property type="match status" value="1"/>
</dbReference>
<dbReference type="OrthoDB" id="10042665at2759"/>
<dbReference type="SMART" id="SM00382">
    <property type="entry name" value="AAA"/>
    <property type="match status" value="1"/>
</dbReference>
<dbReference type="CDD" id="cd19481">
    <property type="entry name" value="RecA-like_protease"/>
    <property type="match status" value="1"/>
</dbReference>